<dbReference type="Pfam" id="PF09537">
    <property type="entry name" value="DUF2383"/>
    <property type="match status" value="1"/>
</dbReference>
<dbReference type="EMBL" id="FQYY01000001">
    <property type="protein sequence ID" value="SHI33274.1"/>
    <property type="molecule type" value="Genomic_DNA"/>
</dbReference>
<dbReference type="Gene3D" id="1.20.1260.10">
    <property type="match status" value="1"/>
</dbReference>
<evidence type="ECO:0000259" key="1">
    <source>
        <dbReference type="Pfam" id="PF09537"/>
    </source>
</evidence>
<evidence type="ECO:0000313" key="2">
    <source>
        <dbReference type="EMBL" id="SHI33274.1"/>
    </source>
</evidence>
<dbReference type="InterPro" id="IPR019052">
    <property type="entry name" value="DUF2383"/>
</dbReference>
<dbReference type="InterPro" id="IPR012347">
    <property type="entry name" value="Ferritin-like"/>
</dbReference>
<dbReference type="InterPro" id="IPR011971">
    <property type="entry name" value="CHP02284"/>
</dbReference>
<proteinExistence type="predicted"/>
<protein>
    <recommendedName>
        <fullName evidence="1">DUF2383 domain-containing protein</fullName>
    </recommendedName>
</protein>
<name>A0A1M6A9S1_9FLAO</name>
<gene>
    <name evidence="2" type="ORF">SAMN04488096_101162</name>
</gene>
<dbReference type="NCBIfam" id="TIGR02284">
    <property type="entry name" value="PA2169 family four-helix-bundle protein"/>
    <property type="match status" value="1"/>
</dbReference>
<dbReference type="AlphaFoldDB" id="A0A1M6A9S1"/>
<reference evidence="2 3" key="1">
    <citation type="submission" date="2016-11" db="EMBL/GenBank/DDBJ databases">
        <authorList>
            <person name="Jaros S."/>
            <person name="Januszkiewicz K."/>
            <person name="Wedrychowicz H."/>
        </authorList>
    </citation>
    <scope>NUCLEOTIDE SEQUENCE [LARGE SCALE GENOMIC DNA]</scope>
    <source>
        <strain evidence="2 3">DSM 21425</strain>
    </source>
</reference>
<dbReference type="SUPFAM" id="SSF47240">
    <property type="entry name" value="Ferritin-like"/>
    <property type="match status" value="1"/>
</dbReference>
<dbReference type="InterPro" id="IPR016920">
    <property type="entry name" value="UCP029477"/>
</dbReference>
<dbReference type="Proteomes" id="UP000184225">
    <property type="component" value="Unassembled WGS sequence"/>
</dbReference>
<accession>A0A1M6A9S1</accession>
<feature type="domain" description="DUF2383" evidence="1">
    <location>
        <begin position="16"/>
        <end position="125"/>
    </location>
</feature>
<dbReference type="RefSeq" id="WP_073147250.1">
    <property type="nucleotide sequence ID" value="NZ_FQYY01000001.1"/>
</dbReference>
<dbReference type="PIRSF" id="PIRSF029477">
    <property type="entry name" value="UCP029477"/>
    <property type="match status" value="1"/>
</dbReference>
<organism evidence="2 3">
    <name type="scientific">Mesonia phycicola</name>
    <dbReference type="NCBI Taxonomy" id="579105"/>
    <lineage>
        <taxon>Bacteria</taxon>
        <taxon>Pseudomonadati</taxon>
        <taxon>Bacteroidota</taxon>
        <taxon>Flavobacteriia</taxon>
        <taxon>Flavobacteriales</taxon>
        <taxon>Flavobacteriaceae</taxon>
        <taxon>Mesonia</taxon>
    </lineage>
</organism>
<dbReference type="OrthoDB" id="282393at2"/>
<keyword evidence="3" id="KW-1185">Reference proteome</keyword>
<evidence type="ECO:0000313" key="3">
    <source>
        <dbReference type="Proteomes" id="UP000184225"/>
    </source>
</evidence>
<dbReference type="STRING" id="579105.SAMN04488096_101162"/>
<dbReference type="InterPro" id="IPR009078">
    <property type="entry name" value="Ferritin-like_SF"/>
</dbReference>
<sequence length="161" mass="18779">MKTTIEEAKENIHNDLVDNLQSLLEKNYDAEKGFKKALEDTDNPNLKEYLKFQAVKRNRFATELDKHIHDLNEKPIEKGSSAGDLHRAWIDIKTAFTNNDSEAVLEECIRGDKNSIKEYEEKLNKYNYPTEIKSTLLTQLSEIKETVHNIKKLEDLNTNWQ</sequence>